<comment type="subunit">
    <text evidence="2">Heterohexamer of two PFD-alpha type and four PFD-beta type subunits.</text>
</comment>
<evidence type="ECO:0000313" key="5">
    <source>
        <dbReference type="EMBL" id="RZF40630.1"/>
    </source>
</evidence>
<dbReference type="InterPro" id="IPR002777">
    <property type="entry name" value="PFD_beta-like"/>
</dbReference>
<comment type="similarity">
    <text evidence="1">Belongs to the prefoldin subunit beta family.</text>
</comment>
<gene>
    <name evidence="5" type="ORF">LSTR_LSTR007513</name>
</gene>
<dbReference type="GO" id="GO:0044183">
    <property type="term" value="F:protein folding chaperone"/>
    <property type="evidence" value="ECO:0007669"/>
    <property type="project" value="TreeGrafter"/>
</dbReference>
<dbReference type="GO" id="GO:0051082">
    <property type="term" value="F:unfolded protein binding"/>
    <property type="evidence" value="ECO:0007669"/>
    <property type="project" value="InterPro"/>
</dbReference>
<dbReference type="CDD" id="cd23164">
    <property type="entry name" value="Prefoldin_1"/>
    <property type="match status" value="1"/>
</dbReference>
<comment type="caution">
    <text evidence="5">The sequence shown here is derived from an EMBL/GenBank/DDBJ whole genome shotgun (WGS) entry which is preliminary data.</text>
</comment>
<dbReference type="STRING" id="195883.A0A482X5F3"/>
<evidence type="ECO:0000256" key="4">
    <source>
        <dbReference type="SAM" id="Coils"/>
    </source>
</evidence>
<dbReference type="InterPro" id="IPR009053">
    <property type="entry name" value="Prefoldin"/>
</dbReference>
<evidence type="ECO:0000256" key="2">
    <source>
        <dbReference type="ARBA" id="ARBA00011695"/>
    </source>
</evidence>
<dbReference type="Gene3D" id="1.10.287.370">
    <property type="match status" value="1"/>
</dbReference>
<sequence>MTAKPVDLELKKAFTELQQKWLETSQKLKLSDMQIETYKRSRQHADLTTRELKGLSPDTNTYESIGRMFVLTEIPVVCKNLSEKISTCEEKIKTLQSNKELLERSLKDSENNLRELVQQKKEASQDT</sequence>
<keyword evidence="3" id="KW-0143">Chaperone</keyword>
<dbReference type="InParanoid" id="A0A482X5F3"/>
<accession>A0A482X5F3</accession>
<reference evidence="5 6" key="1">
    <citation type="journal article" date="2017" name="Gigascience">
        <title>Genome sequence of the small brown planthopper, Laodelphax striatellus.</title>
        <authorList>
            <person name="Zhu J."/>
            <person name="Jiang F."/>
            <person name="Wang X."/>
            <person name="Yang P."/>
            <person name="Bao Y."/>
            <person name="Zhao W."/>
            <person name="Wang W."/>
            <person name="Lu H."/>
            <person name="Wang Q."/>
            <person name="Cui N."/>
            <person name="Li J."/>
            <person name="Chen X."/>
            <person name="Luo L."/>
            <person name="Yu J."/>
            <person name="Kang L."/>
            <person name="Cui F."/>
        </authorList>
    </citation>
    <scope>NUCLEOTIDE SEQUENCE [LARGE SCALE GENOMIC DNA]</scope>
    <source>
        <strain evidence="5">Lst14</strain>
    </source>
</reference>
<name>A0A482X5F3_LAOST</name>
<protein>
    <recommendedName>
        <fullName evidence="7">Prefoldin subunit 1</fullName>
    </recommendedName>
</protein>
<evidence type="ECO:0000256" key="1">
    <source>
        <dbReference type="ARBA" id="ARBA00008045"/>
    </source>
</evidence>
<dbReference type="GO" id="GO:0016272">
    <property type="term" value="C:prefoldin complex"/>
    <property type="evidence" value="ECO:0007669"/>
    <property type="project" value="InterPro"/>
</dbReference>
<keyword evidence="4" id="KW-0175">Coiled coil</keyword>
<feature type="coiled-coil region" evidence="4">
    <location>
        <begin position="78"/>
        <end position="126"/>
    </location>
</feature>
<dbReference type="FunCoup" id="A0A482X5F3">
    <property type="interactions" value="1911"/>
</dbReference>
<dbReference type="EMBL" id="QKKF02018119">
    <property type="protein sequence ID" value="RZF40630.1"/>
    <property type="molecule type" value="Genomic_DNA"/>
</dbReference>
<dbReference type="AlphaFoldDB" id="A0A482X5F3"/>
<keyword evidence="6" id="KW-1185">Reference proteome</keyword>
<proteinExistence type="inferred from homology"/>
<dbReference type="GO" id="GO:0005737">
    <property type="term" value="C:cytoplasm"/>
    <property type="evidence" value="ECO:0007669"/>
    <property type="project" value="TreeGrafter"/>
</dbReference>
<organism evidence="5 6">
    <name type="scientific">Laodelphax striatellus</name>
    <name type="common">Small brown planthopper</name>
    <name type="synonym">Delphax striatella</name>
    <dbReference type="NCBI Taxonomy" id="195883"/>
    <lineage>
        <taxon>Eukaryota</taxon>
        <taxon>Metazoa</taxon>
        <taxon>Ecdysozoa</taxon>
        <taxon>Arthropoda</taxon>
        <taxon>Hexapoda</taxon>
        <taxon>Insecta</taxon>
        <taxon>Pterygota</taxon>
        <taxon>Neoptera</taxon>
        <taxon>Paraneoptera</taxon>
        <taxon>Hemiptera</taxon>
        <taxon>Auchenorrhyncha</taxon>
        <taxon>Fulgoroidea</taxon>
        <taxon>Delphacidae</taxon>
        <taxon>Criomorphinae</taxon>
        <taxon>Laodelphax</taxon>
    </lineage>
</organism>
<dbReference type="SUPFAM" id="SSF46579">
    <property type="entry name" value="Prefoldin"/>
    <property type="match status" value="1"/>
</dbReference>
<dbReference type="Pfam" id="PF01920">
    <property type="entry name" value="Prefoldin_2"/>
    <property type="match status" value="1"/>
</dbReference>
<dbReference type="OrthoDB" id="5242628at2759"/>
<dbReference type="SMR" id="A0A482X5F3"/>
<dbReference type="PANTHER" id="PTHR20903:SF0">
    <property type="entry name" value="PREFOLDIN SUBUNIT 1"/>
    <property type="match status" value="1"/>
</dbReference>
<evidence type="ECO:0000256" key="3">
    <source>
        <dbReference type="ARBA" id="ARBA00023186"/>
    </source>
</evidence>
<dbReference type="PANTHER" id="PTHR20903">
    <property type="entry name" value="PREFOLDIN SUBUNIT 1-RELATED"/>
    <property type="match status" value="1"/>
</dbReference>
<dbReference type="Proteomes" id="UP000291343">
    <property type="component" value="Unassembled WGS sequence"/>
</dbReference>
<evidence type="ECO:0000313" key="6">
    <source>
        <dbReference type="Proteomes" id="UP000291343"/>
    </source>
</evidence>
<evidence type="ECO:0008006" key="7">
    <source>
        <dbReference type="Google" id="ProtNLM"/>
    </source>
</evidence>